<proteinExistence type="inferred from homology"/>
<dbReference type="Proteomes" id="UP001310890">
    <property type="component" value="Unassembled WGS sequence"/>
</dbReference>
<dbReference type="Gene3D" id="2.60.120.620">
    <property type="entry name" value="q2cbj1_9rhob like domain"/>
    <property type="match status" value="1"/>
</dbReference>
<gene>
    <name evidence="3" type="ORF">LTR62_004756</name>
</gene>
<dbReference type="GO" id="GO:0016491">
    <property type="term" value="F:oxidoreductase activity"/>
    <property type="evidence" value="ECO:0007669"/>
    <property type="project" value="UniProtKB-ARBA"/>
</dbReference>
<comment type="cofactor">
    <cofactor evidence="1">
        <name>Fe cation</name>
        <dbReference type="ChEBI" id="CHEBI:24875"/>
    </cofactor>
</comment>
<comment type="similarity">
    <text evidence="2">Belongs to the PhyH family.</text>
</comment>
<sequence>MGSVTLTTEQVQRFDEQGFLILLATEHNLVDPDTLQQWAQQVRDLPRENGKWMPYDEVTPSGEKQIMRTENFADFHHGFSELLYGESLASLLKQVTRDDMLLFKDKINYKLAGGNGFGAHLDAPAYDHIGEIEHTTANIAVDAATIANGCIEVVPGSHRMDVELKNVGAISDKWVAEHTWVPVELECGDLLIFGSHLAHRSASNTTNNPRTSVYATYHRVSDGTDLRARYYADRRANFPPDHERVAGKDYAAGVKRYAFAAPFTSVDAKSPMAAQVQEVV</sequence>
<dbReference type="Pfam" id="PF05721">
    <property type="entry name" value="PhyH"/>
    <property type="match status" value="1"/>
</dbReference>
<protein>
    <recommendedName>
        <fullName evidence="5">Phytanoyl-CoA dioxygenase</fullName>
    </recommendedName>
</protein>
<evidence type="ECO:0008006" key="5">
    <source>
        <dbReference type="Google" id="ProtNLM"/>
    </source>
</evidence>
<dbReference type="SUPFAM" id="SSF51197">
    <property type="entry name" value="Clavaminate synthase-like"/>
    <property type="match status" value="1"/>
</dbReference>
<evidence type="ECO:0000313" key="4">
    <source>
        <dbReference type="Proteomes" id="UP001310890"/>
    </source>
</evidence>
<organism evidence="3 4">
    <name type="scientific">Meristemomyces frigidus</name>
    <dbReference type="NCBI Taxonomy" id="1508187"/>
    <lineage>
        <taxon>Eukaryota</taxon>
        <taxon>Fungi</taxon>
        <taxon>Dikarya</taxon>
        <taxon>Ascomycota</taxon>
        <taxon>Pezizomycotina</taxon>
        <taxon>Dothideomycetes</taxon>
        <taxon>Dothideomycetidae</taxon>
        <taxon>Mycosphaerellales</taxon>
        <taxon>Teratosphaeriaceae</taxon>
        <taxon>Meristemomyces</taxon>
    </lineage>
</organism>
<evidence type="ECO:0000313" key="3">
    <source>
        <dbReference type="EMBL" id="KAK5111651.1"/>
    </source>
</evidence>
<accession>A0AAN7TQB2</accession>
<comment type="caution">
    <text evidence="3">The sequence shown here is derived from an EMBL/GenBank/DDBJ whole genome shotgun (WGS) entry which is preliminary data.</text>
</comment>
<dbReference type="InterPro" id="IPR008775">
    <property type="entry name" value="Phytyl_CoA_dOase-like"/>
</dbReference>
<evidence type="ECO:0000256" key="2">
    <source>
        <dbReference type="ARBA" id="ARBA00005830"/>
    </source>
</evidence>
<name>A0AAN7TQB2_9PEZI</name>
<dbReference type="PANTHER" id="PTHR20883:SF48">
    <property type="entry name" value="ECTOINE DIOXYGENASE"/>
    <property type="match status" value="1"/>
</dbReference>
<dbReference type="EMBL" id="JAVRRL010000037">
    <property type="protein sequence ID" value="KAK5111651.1"/>
    <property type="molecule type" value="Genomic_DNA"/>
</dbReference>
<dbReference type="PANTHER" id="PTHR20883">
    <property type="entry name" value="PHYTANOYL-COA DIOXYGENASE DOMAIN CONTAINING 1"/>
    <property type="match status" value="1"/>
</dbReference>
<dbReference type="AlphaFoldDB" id="A0AAN7TQB2"/>
<dbReference type="GO" id="GO:0046872">
    <property type="term" value="F:metal ion binding"/>
    <property type="evidence" value="ECO:0007669"/>
    <property type="project" value="UniProtKB-ARBA"/>
</dbReference>
<reference evidence="3" key="1">
    <citation type="submission" date="2023-08" db="EMBL/GenBank/DDBJ databases">
        <title>Black Yeasts Isolated from many extreme environments.</title>
        <authorList>
            <person name="Coleine C."/>
            <person name="Stajich J.E."/>
            <person name="Selbmann L."/>
        </authorList>
    </citation>
    <scope>NUCLEOTIDE SEQUENCE</scope>
    <source>
        <strain evidence="3">CCFEE 5401</strain>
    </source>
</reference>
<evidence type="ECO:0000256" key="1">
    <source>
        <dbReference type="ARBA" id="ARBA00001962"/>
    </source>
</evidence>